<name>A0ACD1A7Q1_9FIRM</name>
<evidence type="ECO:0000313" key="2">
    <source>
        <dbReference type="Proteomes" id="UP000594014"/>
    </source>
</evidence>
<dbReference type="EMBL" id="CP042469">
    <property type="protein sequence ID" value="QOX62437.1"/>
    <property type="molecule type" value="Genomic_DNA"/>
</dbReference>
<accession>A0ACD1A7Q1</accession>
<sequence length="292" mass="32089">MKAMITGEIEEFVKKYEMIEGITTKWGKPLVGFADAKHPLIMELPEIISSAHQLPKDVLPCASIVIAYFVPFTREMNRTNQVQNDIASREWALAYEETNGMFLKLNEHLIASLAGKGVRAAVSPETRTFDRETLISNWSHRHMARAAGLGSFGLNNMLITKQGCCGRFHSLVTNLDVVPDSPDAQEYCLYKKNGSCGICIKRCPAGALSVEGYDRKKCFAVLQKNAMIHTGLGDSYGEAQGELESDEHTESMAVQKSEENKQLGMSTAETKTKGGSDVCGKCIAFAPCAFFC</sequence>
<keyword evidence="2" id="KW-1185">Reference proteome</keyword>
<protein>
    <submittedName>
        <fullName evidence="1">Epoxyqueuosine reductase</fullName>
    </submittedName>
</protein>
<gene>
    <name evidence="1" type="ORF">FRZ06_03205</name>
</gene>
<reference evidence="1" key="1">
    <citation type="submission" date="2019-08" db="EMBL/GenBank/DDBJ databases">
        <title>Genome sequence of Clostridiales bacterium MT110.</title>
        <authorList>
            <person name="Cao J."/>
        </authorList>
    </citation>
    <scope>NUCLEOTIDE SEQUENCE</scope>
    <source>
        <strain evidence="1">MT110</strain>
    </source>
</reference>
<organism evidence="1 2">
    <name type="scientific">Anoxybacterium hadale</name>
    <dbReference type="NCBI Taxonomy" id="3408580"/>
    <lineage>
        <taxon>Bacteria</taxon>
        <taxon>Bacillati</taxon>
        <taxon>Bacillota</taxon>
        <taxon>Clostridia</taxon>
        <taxon>Peptostreptococcales</taxon>
        <taxon>Anaerovoracaceae</taxon>
        <taxon>Anoxybacterium</taxon>
    </lineage>
</organism>
<proteinExistence type="predicted"/>
<dbReference type="Proteomes" id="UP000594014">
    <property type="component" value="Chromosome"/>
</dbReference>
<evidence type="ECO:0000313" key="1">
    <source>
        <dbReference type="EMBL" id="QOX62437.1"/>
    </source>
</evidence>